<dbReference type="EMBL" id="GG662478">
    <property type="protein sequence ID" value="EAR83110.2"/>
    <property type="molecule type" value="Genomic_DNA"/>
</dbReference>
<dbReference type="KEGG" id="tet:TTHERM_01016130"/>
<dbReference type="OrthoDB" id="186791at2759"/>
<feature type="region of interest" description="Disordered" evidence="1">
    <location>
        <begin position="282"/>
        <end position="320"/>
    </location>
</feature>
<keyword evidence="3" id="KW-1185">Reference proteome</keyword>
<accession>Q22CS8</accession>
<organism evidence="2 3">
    <name type="scientific">Tetrahymena thermophila (strain SB210)</name>
    <dbReference type="NCBI Taxonomy" id="312017"/>
    <lineage>
        <taxon>Eukaryota</taxon>
        <taxon>Sar</taxon>
        <taxon>Alveolata</taxon>
        <taxon>Ciliophora</taxon>
        <taxon>Intramacronucleata</taxon>
        <taxon>Oligohymenophorea</taxon>
        <taxon>Hymenostomatida</taxon>
        <taxon>Tetrahymenina</taxon>
        <taxon>Tetrahymenidae</taxon>
        <taxon>Tetrahymena</taxon>
    </lineage>
</organism>
<dbReference type="InParanoid" id="Q22CS8"/>
<dbReference type="AlphaFoldDB" id="Q22CS8"/>
<dbReference type="GeneID" id="7833192"/>
<gene>
    <name evidence="2" type="ORF">TTHERM_01016130</name>
</gene>
<name>Q22CS8_TETTS</name>
<evidence type="ECO:0000313" key="3">
    <source>
        <dbReference type="Proteomes" id="UP000009168"/>
    </source>
</evidence>
<proteinExistence type="predicted"/>
<dbReference type="HOGENOM" id="CLU_1013586_0_0_1"/>
<evidence type="ECO:0000313" key="2">
    <source>
        <dbReference type="EMBL" id="EAR83110.2"/>
    </source>
</evidence>
<sequence>MQLIQWYQRFIKENLLIINNQINLNNNKNIIYMFDSFPSEGQKLVPINTLSVMEWNGLHPQKFSGSRRHIRPQDQLNGYEGAPLPLLGRKHFESKFSAVGEYKPHIKVFPQVSNKTTDLRSLTTGGLKKIPYVPPQRKARPEKLHLYSKKSGHFEDKLNGIKTFEIANQRTNNQYELEKQLQTKTRVEGLPQMRNQLDVRSLGDKAYRHPEYASDFYKQGGLIPGATIQDKRQKVVSEKQLQSARVPGKLTWKEREKIEEMNEDKRQVDELDFWEQNILREANPNWKDPEKFFENEDNQNAALNQKGKVDNKKAPPAKKK</sequence>
<dbReference type="RefSeq" id="XP_001030773.2">
    <property type="nucleotide sequence ID" value="XM_001030773.2"/>
</dbReference>
<protein>
    <submittedName>
        <fullName evidence="2">Uncharacterized protein</fullName>
    </submittedName>
</protein>
<dbReference type="eggNOG" id="ENOG502SQKD">
    <property type="taxonomic scope" value="Eukaryota"/>
</dbReference>
<evidence type="ECO:0000256" key="1">
    <source>
        <dbReference type="SAM" id="MobiDB-lite"/>
    </source>
</evidence>
<dbReference type="Proteomes" id="UP000009168">
    <property type="component" value="Unassembled WGS sequence"/>
</dbReference>
<reference evidence="3" key="1">
    <citation type="journal article" date="2006" name="PLoS Biol.">
        <title>Macronuclear genome sequence of the ciliate Tetrahymena thermophila, a model eukaryote.</title>
        <authorList>
            <person name="Eisen J.A."/>
            <person name="Coyne R.S."/>
            <person name="Wu M."/>
            <person name="Wu D."/>
            <person name="Thiagarajan M."/>
            <person name="Wortman J.R."/>
            <person name="Badger J.H."/>
            <person name="Ren Q."/>
            <person name="Amedeo P."/>
            <person name="Jones K.M."/>
            <person name="Tallon L.J."/>
            <person name="Delcher A.L."/>
            <person name="Salzberg S.L."/>
            <person name="Silva J.C."/>
            <person name="Haas B.J."/>
            <person name="Majoros W.H."/>
            <person name="Farzad M."/>
            <person name="Carlton J.M."/>
            <person name="Smith R.K. Jr."/>
            <person name="Garg J."/>
            <person name="Pearlman R.E."/>
            <person name="Karrer K.M."/>
            <person name="Sun L."/>
            <person name="Manning G."/>
            <person name="Elde N.C."/>
            <person name="Turkewitz A.P."/>
            <person name="Asai D.J."/>
            <person name="Wilkes D.E."/>
            <person name="Wang Y."/>
            <person name="Cai H."/>
            <person name="Collins K."/>
            <person name="Stewart B.A."/>
            <person name="Lee S.R."/>
            <person name="Wilamowska K."/>
            <person name="Weinberg Z."/>
            <person name="Ruzzo W.L."/>
            <person name="Wloga D."/>
            <person name="Gaertig J."/>
            <person name="Frankel J."/>
            <person name="Tsao C.-C."/>
            <person name="Gorovsky M.A."/>
            <person name="Keeling P.J."/>
            <person name="Waller R.F."/>
            <person name="Patron N.J."/>
            <person name="Cherry J.M."/>
            <person name="Stover N.A."/>
            <person name="Krieger C.J."/>
            <person name="del Toro C."/>
            <person name="Ryder H.F."/>
            <person name="Williamson S.C."/>
            <person name="Barbeau R.A."/>
            <person name="Hamilton E.P."/>
            <person name="Orias E."/>
        </authorList>
    </citation>
    <scope>NUCLEOTIDE SEQUENCE [LARGE SCALE GENOMIC DNA]</scope>
    <source>
        <strain evidence="3">SB210</strain>
    </source>
</reference>